<feature type="domain" description="Helix-turn-helix" evidence="1">
    <location>
        <begin position="57"/>
        <end position="105"/>
    </location>
</feature>
<proteinExistence type="predicted"/>
<dbReference type="RefSeq" id="WP_013161540.1">
    <property type="nucleotide sequence ID" value="NZ_HG975483.1"/>
</dbReference>
<dbReference type="InterPro" id="IPR010093">
    <property type="entry name" value="SinI_DNA-bd"/>
</dbReference>
<organism evidence="2">
    <name type="scientific">Propionibacterium freudenreichii subsp. freudenreichii</name>
    <dbReference type="NCBI Taxonomy" id="66712"/>
    <lineage>
        <taxon>Bacteria</taxon>
        <taxon>Bacillati</taxon>
        <taxon>Actinomycetota</taxon>
        <taxon>Actinomycetes</taxon>
        <taxon>Propionibacteriales</taxon>
        <taxon>Propionibacteriaceae</taxon>
        <taxon>Propionibacterium</taxon>
    </lineage>
</organism>
<dbReference type="Pfam" id="PF12728">
    <property type="entry name" value="HTH_17"/>
    <property type="match status" value="1"/>
</dbReference>
<dbReference type="NCBIfam" id="TIGR01764">
    <property type="entry name" value="excise"/>
    <property type="match status" value="1"/>
</dbReference>
<evidence type="ECO:0000259" key="1">
    <source>
        <dbReference type="Pfam" id="PF12728"/>
    </source>
</evidence>
<protein>
    <submittedName>
        <fullName evidence="2">Excisionase</fullName>
    </submittedName>
</protein>
<name>A0A068VSC5_PROFF</name>
<dbReference type="EMBL" id="LM676420">
    <property type="protein sequence ID" value="CEP26695.1"/>
    <property type="molecule type" value="Genomic_DNA"/>
</dbReference>
<dbReference type="InterPro" id="IPR041657">
    <property type="entry name" value="HTH_17"/>
</dbReference>
<gene>
    <name evidence="2" type="ORF">PFCIRM138_09335</name>
</gene>
<sequence length="144" mass="15607">MPDTLHAAAVEPHDLEQIASFAEQLPQGSPVSVVLQHLVMSLSQGKDVTYATTQENLTPQQAAELLKMSRPHLMKLIRAGALEAEMVGTHHRIPMTEILAFIDRRERAKAEVAVAYSTTDAVRKAASDAVAQLTDEDIAALNAL</sequence>
<dbReference type="AlphaFoldDB" id="A0A068VSC5"/>
<accession>A0A068VSC5</accession>
<evidence type="ECO:0000313" key="2">
    <source>
        <dbReference type="EMBL" id="CEP26695.1"/>
    </source>
</evidence>
<dbReference type="GO" id="GO:0003677">
    <property type="term" value="F:DNA binding"/>
    <property type="evidence" value="ECO:0007669"/>
    <property type="project" value="InterPro"/>
</dbReference>
<reference evidence="2" key="1">
    <citation type="submission" date="2014-08" db="EMBL/GenBank/DDBJ databases">
        <authorList>
            <person name="Falentin Helene"/>
        </authorList>
    </citation>
    <scope>NUCLEOTIDE SEQUENCE</scope>
</reference>